<evidence type="ECO:0000313" key="1">
    <source>
        <dbReference type="EMBL" id="CAH1389227.1"/>
    </source>
</evidence>
<proteinExistence type="predicted"/>
<accession>A0A9P0DYM6</accession>
<dbReference type="EMBL" id="OV725077">
    <property type="protein sequence ID" value="CAH1389227.1"/>
    <property type="molecule type" value="Genomic_DNA"/>
</dbReference>
<evidence type="ECO:0000313" key="2">
    <source>
        <dbReference type="Proteomes" id="UP001152798"/>
    </source>
</evidence>
<sequence length="83" mass="9649">MDKMSCPLRRDKQKTTNQTTGHDLLWLAGTAEGYINKSWQQYIIRLQQHQQRPCFIGCLVFECVLTGSILWPHDIIAYPDILT</sequence>
<organism evidence="1 2">
    <name type="scientific">Nezara viridula</name>
    <name type="common">Southern green stink bug</name>
    <name type="synonym">Cimex viridulus</name>
    <dbReference type="NCBI Taxonomy" id="85310"/>
    <lineage>
        <taxon>Eukaryota</taxon>
        <taxon>Metazoa</taxon>
        <taxon>Ecdysozoa</taxon>
        <taxon>Arthropoda</taxon>
        <taxon>Hexapoda</taxon>
        <taxon>Insecta</taxon>
        <taxon>Pterygota</taxon>
        <taxon>Neoptera</taxon>
        <taxon>Paraneoptera</taxon>
        <taxon>Hemiptera</taxon>
        <taxon>Heteroptera</taxon>
        <taxon>Panheteroptera</taxon>
        <taxon>Pentatomomorpha</taxon>
        <taxon>Pentatomoidea</taxon>
        <taxon>Pentatomidae</taxon>
        <taxon>Pentatominae</taxon>
        <taxon>Nezara</taxon>
    </lineage>
</organism>
<gene>
    <name evidence="1" type="ORF">NEZAVI_LOCUS671</name>
</gene>
<protein>
    <submittedName>
        <fullName evidence="1">Uncharacterized protein</fullName>
    </submittedName>
</protein>
<dbReference type="Proteomes" id="UP001152798">
    <property type="component" value="Chromosome 1"/>
</dbReference>
<name>A0A9P0DYM6_NEZVI</name>
<dbReference type="AlphaFoldDB" id="A0A9P0DYM6"/>
<reference evidence="1" key="1">
    <citation type="submission" date="2022-01" db="EMBL/GenBank/DDBJ databases">
        <authorList>
            <person name="King R."/>
        </authorList>
    </citation>
    <scope>NUCLEOTIDE SEQUENCE</scope>
</reference>
<keyword evidence="2" id="KW-1185">Reference proteome</keyword>